<keyword evidence="1" id="KW-0472">Membrane</keyword>
<comment type="caution">
    <text evidence="2">The sequence shown here is derived from an EMBL/GenBank/DDBJ whole genome shotgun (WGS) entry which is preliminary data.</text>
</comment>
<protein>
    <submittedName>
        <fullName evidence="2">Uncharacterized protein</fullName>
    </submittedName>
</protein>
<name>A0A813MU05_9BILA</name>
<evidence type="ECO:0000313" key="2">
    <source>
        <dbReference type="EMBL" id="CAF0726786.1"/>
    </source>
</evidence>
<keyword evidence="1" id="KW-1133">Transmembrane helix</keyword>
<dbReference type="OrthoDB" id="10548849at2759"/>
<gene>
    <name evidence="2" type="ORF">OXX778_LOCUS2568</name>
</gene>
<keyword evidence="1" id="KW-0812">Transmembrane</keyword>
<organism evidence="2 3">
    <name type="scientific">Brachionus calyciflorus</name>
    <dbReference type="NCBI Taxonomy" id="104777"/>
    <lineage>
        <taxon>Eukaryota</taxon>
        <taxon>Metazoa</taxon>
        <taxon>Spiralia</taxon>
        <taxon>Gnathifera</taxon>
        <taxon>Rotifera</taxon>
        <taxon>Eurotatoria</taxon>
        <taxon>Monogononta</taxon>
        <taxon>Pseudotrocha</taxon>
        <taxon>Ploima</taxon>
        <taxon>Brachionidae</taxon>
        <taxon>Brachionus</taxon>
    </lineage>
</organism>
<feature type="transmembrane region" description="Helical" evidence="1">
    <location>
        <begin position="302"/>
        <end position="322"/>
    </location>
</feature>
<sequence>MNQLQLEKIDYFNNNDNKYSVGNLNNSHLILKEVSYKIKAFHFPISGDYFQEPIAKIILKKFFDINDTGFIYMDPNGKNEKYFSLSSKQTANFITLFAIIICIPSIWYLATNNSKKRYYSIIAFQIKNIFDYIDGPIIRKNAQISPQKQIDYGRFLDGMGNGIPTVFFIIGSYIFILRSLHLARFSLSSEIYNQLNFYYKLLYKVSNYISKKFQIFNFSSYSKLSIDDKNFENDLIPTRISLNFIREVYFNLTIFVIYFFTSGILWNLNLDKYRDTFSTLNISSNGKKELYMMSNFHFVDLMLLRNSCALFIQDVYCVFICLNRDWVS</sequence>
<keyword evidence="3" id="KW-1185">Reference proteome</keyword>
<dbReference type="Proteomes" id="UP000663879">
    <property type="component" value="Unassembled WGS sequence"/>
</dbReference>
<dbReference type="AlphaFoldDB" id="A0A813MU05"/>
<dbReference type="InterPro" id="IPR043130">
    <property type="entry name" value="CDP-OH_PTrfase_TM_dom"/>
</dbReference>
<evidence type="ECO:0000313" key="3">
    <source>
        <dbReference type="Proteomes" id="UP000663879"/>
    </source>
</evidence>
<feature type="transmembrane region" description="Helical" evidence="1">
    <location>
        <begin position="162"/>
        <end position="180"/>
    </location>
</feature>
<dbReference type="GO" id="GO:0016780">
    <property type="term" value="F:phosphotransferase activity, for other substituted phosphate groups"/>
    <property type="evidence" value="ECO:0007669"/>
    <property type="project" value="InterPro"/>
</dbReference>
<proteinExistence type="predicted"/>
<feature type="transmembrane region" description="Helical" evidence="1">
    <location>
        <begin position="248"/>
        <end position="268"/>
    </location>
</feature>
<accession>A0A813MU05</accession>
<evidence type="ECO:0000256" key="1">
    <source>
        <dbReference type="SAM" id="Phobius"/>
    </source>
</evidence>
<dbReference type="GO" id="GO:0016020">
    <property type="term" value="C:membrane"/>
    <property type="evidence" value="ECO:0007669"/>
    <property type="project" value="InterPro"/>
</dbReference>
<dbReference type="InterPro" id="IPR000462">
    <property type="entry name" value="CDP-OH_P_trans"/>
</dbReference>
<feature type="transmembrane region" description="Helical" evidence="1">
    <location>
        <begin position="91"/>
        <end position="110"/>
    </location>
</feature>
<reference evidence="2" key="1">
    <citation type="submission" date="2021-02" db="EMBL/GenBank/DDBJ databases">
        <authorList>
            <person name="Nowell W R."/>
        </authorList>
    </citation>
    <scope>NUCLEOTIDE SEQUENCE</scope>
    <source>
        <strain evidence="2">Ploen Becks lab</strain>
    </source>
</reference>
<dbReference type="Pfam" id="PF01066">
    <property type="entry name" value="CDP-OH_P_transf"/>
    <property type="match status" value="1"/>
</dbReference>
<dbReference type="GO" id="GO:0008654">
    <property type="term" value="P:phospholipid biosynthetic process"/>
    <property type="evidence" value="ECO:0007669"/>
    <property type="project" value="InterPro"/>
</dbReference>
<dbReference type="EMBL" id="CAJNOC010000204">
    <property type="protein sequence ID" value="CAF0726786.1"/>
    <property type="molecule type" value="Genomic_DNA"/>
</dbReference>
<dbReference type="Gene3D" id="1.20.120.1760">
    <property type="match status" value="1"/>
</dbReference>